<accession>A0ABD5V089</accession>
<name>A0ABD5V089_9EURY</name>
<evidence type="ECO:0000313" key="2">
    <source>
        <dbReference type="Proteomes" id="UP001596312"/>
    </source>
</evidence>
<dbReference type="RefSeq" id="WP_340603362.1">
    <property type="nucleotide sequence ID" value="NZ_JBBMXV010000002.1"/>
</dbReference>
<sequence>MNDDEGGEGSVTVEATDWDAVTAELERFCESGTYHTDSDVASCTVGDATFEVYANGRVEGAMPLHELDGEAETLTFDHGEGTITAEGEGVSYTFRRP</sequence>
<proteinExistence type="predicted"/>
<dbReference type="Proteomes" id="UP001596312">
    <property type="component" value="Unassembled WGS sequence"/>
</dbReference>
<evidence type="ECO:0008006" key="3">
    <source>
        <dbReference type="Google" id="ProtNLM"/>
    </source>
</evidence>
<evidence type="ECO:0000313" key="1">
    <source>
        <dbReference type="EMBL" id="MFC6904847.1"/>
    </source>
</evidence>
<organism evidence="1 2">
    <name type="scientific">Halalkalicoccus tibetensis</name>
    <dbReference type="NCBI Taxonomy" id="175632"/>
    <lineage>
        <taxon>Archaea</taxon>
        <taxon>Methanobacteriati</taxon>
        <taxon>Methanobacteriota</taxon>
        <taxon>Stenosarchaea group</taxon>
        <taxon>Halobacteria</taxon>
        <taxon>Halobacteriales</taxon>
        <taxon>Halococcaceae</taxon>
        <taxon>Halalkalicoccus</taxon>
    </lineage>
</organism>
<keyword evidence="2" id="KW-1185">Reference proteome</keyword>
<reference evidence="1 2" key="1">
    <citation type="journal article" date="2019" name="Int. J. Syst. Evol. Microbiol.">
        <title>The Global Catalogue of Microorganisms (GCM) 10K type strain sequencing project: providing services to taxonomists for standard genome sequencing and annotation.</title>
        <authorList>
            <consortium name="The Broad Institute Genomics Platform"/>
            <consortium name="The Broad Institute Genome Sequencing Center for Infectious Disease"/>
            <person name="Wu L."/>
            <person name="Ma J."/>
        </authorList>
    </citation>
    <scope>NUCLEOTIDE SEQUENCE [LARGE SCALE GENOMIC DNA]</scope>
    <source>
        <strain evidence="1 2">CGMCC 1.3240</strain>
    </source>
</reference>
<comment type="caution">
    <text evidence="1">The sequence shown here is derived from an EMBL/GenBank/DDBJ whole genome shotgun (WGS) entry which is preliminary data.</text>
</comment>
<gene>
    <name evidence="1" type="ORF">ACFQGH_06495</name>
</gene>
<protein>
    <recommendedName>
        <fullName evidence="3">Halobacterial output domain-containing protein</fullName>
    </recommendedName>
</protein>
<dbReference type="EMBL" id="JBHSXQ010000002">
    <property type="protein sequence ID" value="MFC6904847.1"/>
    <property type="molecule type" value="Genomic_DNA"/>
</dbReference>
<dbReference type="AlphaFoldDB" id="A0ABD5V089"/>